<dbReference type="AlphaFoldDB" id="A0A0E9ULR9"/>
<proteinExistence type="predicted"/>
<reference evidence="1" key="1">
    <citation type="submission" date="2014-11" db="EMBL/GenBank/DDBJ databases">
        <authorList>
            <person name="Amaro Gonzalez C."/>
        </authorList>
    </citation>
    <scope>NUCLEOTIDE SEQUENCE</scope>
</reference>
<reference evidence="1" key="2">
    <citation type="journal article" date="2015" name="Fish Shellfish Immunol.">
        <title>Early steps in the European eel (Anguilla anguilla)-Vibrio vulnificus interaction in the gills: Role of the RtxA13 toxin.</title>
        <authorList>
            <person name="Callol A."/>
            <person name="Pajuelo D."/>
            <person name="Ebbesson L."/>
            <person name="Teles M."/>
            <person name="MacKenzie S."/>
            <person name="Amaro C."/>
        </authorList>
    </citation>
    <scope>NUCLEOTIDE SEQUENCE</scope>
</reference>
<evidence type="ECO:0000313" key="1">
    <source>
        <dbReference type="EMBL" id="JAH65903.1"/>
    </source>
</evidence>
<name>A0A0E9ULR9_ANGAN</name>
<protein>
    <submittedName>
        <fullName evidence="1">Uncharacterized protein</fullName>
    </submittedName>
</protein>
<organism evidence="1">
    <name type="scientific">Anguilla anguilla</name>
    <name type="common">European freshwater eel</name>
    <name type="synonym">Muraena anguilla</name>
    <dbReference type="NCBI Taxonomy" id="7936"/>
    <lineage>
        <taxon>Eukaryota</taxon>
        <taxon>Metazoa</taxon>
        <taxon>Chordata</taxon>
        <taxon>Craniata</taxon>
        <taxon>Vertebrata</taxon>
        <taxon>Euteleostomi</taxon>
        <taxon>Actinopterygii</taxon>
        <taxon>Neopterygii</taxon>
        <taxon>Teleostei</taxon>
        <taxon>Anguilliformes</taxon>
        <taxon>Anguillidae</taxon>
        <taxon>Anguilla</taxon>
    </lineage>
</organism>
<dbReference type="EMBL" id="GBXM01042674">
    <property type="protein sequence ID" value="JAH65903.1"/>
    <property type="molecule type" value="Transcribed_RNA"/>
</dbReference>
<sequence>MLSALKRNLRGHFVGTMLLEYW</sequence>
<accession>A0A0E9ULR9</accession>